<evidence type="ECO:0000259" key="1">
    <source>
        <dbReference type="Pfam" id="PF03796"/>
    </source>
</evidence>
<dbReference type="SUPFAM" id="SSF52540">
    <property type="entry name" value="P-loop containing nucleoside triphosphate hydrolases"/>
    <property type="match status" value="1"/>
</dbReference>
<feature type="domain" description="SF4 helicase" evidence="1">
    <location>
        <begin position="61"/>
        <end position="107"/>
    </location>
</feature>
<dbReference type="OrthoDB" id="7357206at2"/>
<dbReference type="GO" id="GO:0005524">
    <property type="term" value="F:ATP binding"/>
    <property type="evidence" value="ECO:0007669"/>
    <property type="project" value="InterPro"/>
</dbReference>
<proteinExistence type="predicted"/>
<organism evidence="2 3">
    <name type="scientific">Martelella mediterranea DSM 17316</name>
    <dbReference type="NCBI Taxonomy" id="1122214"/>
    <lineage>
        <taxon>Bacteria</taxon>
        <taxon>Pseudomonadati</taxon>
        <taxon>Pseudomonadota</taxon>
        <taxon>Alphaproteobacteria</taxon>
        <taxon>Hyphomicrobiales</taxon>
        <taxon>Aurantimonadaceae</taxon>
        <taxon>Martelella</taxon>
    </lineage>
</organism>
<dbReference type="Pfam" id="PF03796">
    <property type="entry name" value="DnaB_C"/>
    <property type="match status" value="1"/>
</dbReference>
<dbReference type="KEGG" id="mmed:Mame_04241"/>
<dbReference type="AlphaFoldDB" id="A0A1U9Z742"/>
<dbReference type="GO" id="GO:0006260">
    <property type="term" value="P:DNA replication"/>
    <property type="evidence" value="ECO:0007669"/>
    <property type="project" value="InterPro"/>
</dbReference>
<evidence type="ECO:0000313" key="3">
    <source>
        <dbReference type="Proteomes" id="UP000191135"/>
    </source>
</evidence>
<dbReference type="STRING" id="1122214.Mame_04241"/>
<keyword evidence="2" id="KW-0347">Helicase</keyword>
<dbReference type="eggNOG" id="COG0467">
    <property type="taxonomic scope" value="Bacteria"/>
</dbReference>
<dbReference type="Proteomes" id="UP000191135">
    <property type="component" value="Chromosome"/>
</dbReference>
<keyword evidence="2" id="KW-0547">Nucleotide-binding</keyword>
<dbReference type="RefSeq" id="WP_018064412.1">
    <property type="nucleotide sequence ID" value="NZ_AQWH01000007.1"/>
</dbReference>
<reference evidence="2 3" key="1">
    <citation type="submission" date="2017-03" db="EMBL/GenBank/DDBJ databases">
        <title>Foreign affairs: Plasmid Transfer between Roseobacters and Rhizobia.</title>
        <authorList>
            <person name="Bartling P."/>
            <person name="Bunk B."/>
            <person name="Overmann J."/>
            <person name="Brinkmann H."/>
            <person name="Petersen J."/>
        </authorList>
    </citation>
    <scope>NUCLEOTIDE SEQUENCE [LARGE SCALE GENOMIC DNA]</scope>
    <source>
        <strain evidence="2 3">MACL11</strain>
    </source>
</reference>
<gene>
    <name evidence="2" type="ORF">Mame_04241</name>
</gene>
<keyword evidence="3" id="KW-1185">Reference proteome</keyword>
<keyword evidence="2" id="KW-0378">Hydrolase</keyword>
<evidence type="ECO:0000313" key="2">
    <source>
        <dbReference type="EMBL" id="AQZ53535.1"/>
    </source>
</evidence>
<dbReference type="GO" id="GO:0005829">
    <property type="term" value="C:cytosol"/>
    <property type="evidence" value="ECO:0007669"/>
    <property type="project" value="TreeGrafter"/>
</dbReference>
<dbReference type="Gene3D" id="3.40.50.300">
    <property type="entry name" value="P-loop containing nucleotide triphosphate hydrolases"/>
    <property type="match status" value="2"/>
</dbReference>
<sequence>MKLSRPVYRLKHSARKLARAEDIPLNRALDRLAIQEGFESWSALAASVPSARSANGIYEKLAPGDLLLSAARPGQGKTLLALELALNAARAGHRAFFFSLEETAVGMLRHFRALNRTPDEVRFVFDDSDRISADYVITRLGAAPAGTLAVIDYLQLLDQRRENPPLDQQIRVLRAHARRHGHIFVFVAQIDRRFEGANRAFPTLSDLRLPNALDLGLFDKACFINAGAVRYAETA</sequence>
<keyword evidence="2" id="KW-0067">ATP-binding</keyword>
<dbReference type="PANTHER" id="PTHR30153">
    <property type="entry name" value="REPLICATIVE DNA HELICASE DNAB"/>
    <property type="match status" value="1"/>
</dbReference>
<protein>
    <submittedName>
        <fullName evidence="2">Replicative DNA helicase</fullName>
    </submittedName>
</protein>
<dbReference type="InterPro" id="IPR007694">
    <property type="entry name" value="DNA_helicase_DnaB-like_C"/>
</dbReference>
<accession>A0A1U9Z742</accession>
<name>A0A1U9Z742_9HYPH</name>
<dbReference type="InterPro" id="IPR027417">
    <property type="entry name" value="P-loop_NTPase"/>
</dbReference>
<dbReference type="GO" id="GO:0003678">
    <property type="term" value="F:DNA helicase activity"/>
    <property type="evidence" value="ECO:0007669"/>
    <property type="project" value="InterPro"/>
</dbReference>
<dbReference type="PANTHER" id="PTHR30153:SF2">
    <property type="entry name" value="REPLICATIVE DNA HELICASE"/>
    <property type="match status" value="1"/>
</dbReference>
<dbReference type="NCBIfam" id="NF004629">
    <property type="entry name" value="PRK05973.1"/>
    <property type="match status" value="1"/>
</dbReference>
<dbReference type="EMBL" id="CP020330">
    <property type="protein sequence ID" value="AQZ53535.1"/>
    <property type="molecule type" value="Genomic_DNA"/>
</dbReference>